<dbReference type="EMBL" id="JBBPFD010000010">
    <property type="protein sequence ID" value="KAK7909400.1"/>
    <property type="molecule type" value="Genomic_DNA"/>
</dbReference>
<comment type="caution">
    <text evidence="2">The sequence shown here is derived from an EMBL/GenBank/DDBJ whole genome shotgun (WGS) entry which is preliminary data.</text>
</comment>
<reference evidence="3" key="1">
    <citation type="submission" date="2024-04" db="EMBL/GenBank/DDBJ databases">
        <title>Salinicola lusitanus LLJ914,a marine bacterium isolated from the Okinawa Trough.</title>
        <authorList>
            <person name="Li J."/>
        </authorList>
    </citation>
    <scope>NUCLEOTIDE SEQUENCE [LARGE SCALE GENOMIC DNA]</scope>
</reference>
<dbReference type="AlphaFoldDB" id="A0AAW0P046"/>
<protein>
    <submittedName>
        <fullName evidence="2">Uncharacterized protein</fullName>
    </submittedName>
</protein>
<keyword evidence="3" id="KW-1185">Reference proteome</keyword>
<name>A0AAW0P046_9GOBI</name>
<proteinExistence type="predicted"/>
<evidence type="ECO:0000313" key="3">
    <source>
        <dbReference type="Proteomes" id="UP001460270"/>
    </source>
</evidence>
<gene>
    <name evidence="2" type="ORF">WMY93_014084</name>
</gene>
<sequence>MRRRKKSKNEKSKKKLKKSNKKKSKKLKKSKKKLKKKSKKLKLKKKLKKKSKKKRNSKNKKLKSKKTLKKSKEVIKEIEVEEEVKEEEEQKRRLLTRPKPGCIPHCRYPSGAYTCDCSIRLREVSAVRYICLRERGGTALRTINTLTRRCVGERRGRGQKREGRAGVFVLERDAPIRYWDRISVPIQEILLDRVSAP</sequence>
<accession>A0AAW0P046</accession>
<organism evidence="2 3">
    <name type="scientific">Mugilogobius chulae</name>
    <name type="common">yellowstripe goby</name>
    <dbReference type="NCBI Taxonomy" id="88201"/>
    <lineage>
        <taxon>Eukaryota</taxon>
        <taxon>Metazoa</taxon>
        <taxon>Chordata</taxon>
        <taxon>Craniata</taxon>
        <taxon>Vertebrata</taxon>
        <taxon>Euteleostomi</taxon>
        <taxon>Actinopterygii</taxon>
        <taxon>Neopterygii</taxon>
        <taxon>Teleostei</taxon>
        <taxon>Neoteleostei</taxon>
        <taxon>Acanthomorphata</taxon>
        <taxon>Gobiaria</taxon>
        <taxon>Gobiiformes</taxon>
        <taxon>Gobioidei</taxon>
        <taxon>Gobiidae</taxon>
        <taxon>Gobionellinae</taxon>
        <taxon>Mugilogobius</taxon>
    </lineage>
</organism>
<evidence type="ECO:0000313" key="2">
    <source>
        <dbReference type="EMBL" id="KAK7909400.1"/>
    </source>
</evidence>
<evidence type="ECO:0000256" key="1">
    <source>
        <dbReference type="SAM" id="MobiDB-lite"/>
    </source>
</evidence>
<dbReference type="Proteomes" id="UP001460270">
    <property type="component" value="Unassembled WGS sequence"/>
</dbReference>
<feature type="region of interest" description="Disordered" evidence="1">
    <location>
        <begin position="1"/>
        <end position="68"/>
    </location>
</feature>